<dbReference type="AlphaFoldDB" id="A0A8E1QW92"/>
<dbReference type="EMBL" id="LFQU01000023">
    <property type="protein sequence ID" value="KOO67845.1"/>
    <property type="molecule type" value="Genomic_DNA"/>
</dbReference>
<keyword evidence="1" id="KW-0805">Transcription regulation</keyword>
<dbReference type="SMART" id="SM00342">
    <property type="entry name" value="HTH_ARAC"/>
    <property type="match status" value="1"/>
</dbReference>
<dbReference type="SUPFAM" id="SSF46689">
    <property type="entry name" value="Homeodomain-like"/>
    <property type="match status" value="1"/>
</dbReference>
<evidence type="ECO:0000256" key="2">
    <source>
        <dbReference type="ARBA" id="ARBA00023125"/>
    </source>
</evidence>
<keyword evidence="6" id="KW-1185">Reference proteome</keyword>
<evidence type="ECO:0000313" key="5">
    <source>
        <dbReference type="EMBL" id="KOO67845.1"/>
    </source>
</evidence>
<dbReference type="PROSITE" id="PS01124">
    <property type="entry name" value="HTH_ARAC_FAMILY_2"/>
    <property type="match status" value="1"/>
</dbReference>
<name>A0A8E1QW92_9BACT</name>
<dbReference type="RefSeq" id="WP_053398837.1">
    <property type="nucleotide sequence ID" value="NZ_DAWCKJ010000037.1"/>
</dbReference>
<dbReference type="Pfam" id="PF12833">
    <property type="entry name" value="HTH_18"/>
    <property type="match status" value="1"/>
</dbReference>
<dbReference type="OrthoDB" id="9810880at2"/>
<keyword evidence="3" id="KW-0804">Transcription</keyword>
<evidence type="ECO:0000256" key="3">
    <source>
        <dbReference type="ARBA" id="ARBA00023163"/>
    </source>
</evidence>
<comment type="caution">
    <text evidence="5">The sequence shown here is derived from an EMBL/GenBank/DDBJ whole genome shotgun (WGS) entry which is preliminary data.</text>
</comment>
<protein>
    <recommendedName>
        <fullName evidence="4">HTH araC/xylS-type domain-containing protein</fullName>
    </recommendedName>
</protein>
<evidence type="ECO:0000256" key="1">
    <source>
        <dbReference type="ARBA" id="ARBA00023015"/>
    </source>
</evidence>
<gene>
    <name evidence="5" type="ORF">ACU52_11160</name>
</gene>
<dbReference type="PANTHER" id="PTHR43280:SF32">
    <property type="entry name" value="TRANSCRIPTIONAL REGULATORY PROTEIN"/>
    <property type="match status" value="1"/>
</dbReference>
<dbReference type="Gene3D" id="1.10.10.60">
    <property type="entry name" value="Homeodomain-like"/>
    <property type="match status" value="1"/>
</dbReference>
<dbReference type="PANTHER" id="PTHR43280">
    <property type="entry name" value="ARAC-FAMILY TRANSCRIPTIONAL REGULATOR"/>
    <property type="match status" value="1"/>
</dbReference>
<dbReference type="GO" id="GO:0003700">
    <property type="term" value="F:DNA-binding transcription factor activity"/>
    <property type="evidence" value="ECO:0007669"/>
    <property type="project" value="InterPro"/>
</dbReference>
<reference evidence="5 6" key="1">
    <citation type="submission" date="2015-06" db="EMBL/GenBank/DDBJ databases">
        <title>Prevotella sp. 109, sp. nov., a novel member of the family Prevotellaceae isolated from human faeces.</title>
        <authorList>
            <person name="Shkoporov A.N."/>
            <person name="Chaplin A.V."/>
            <person name="Kafarskaia L.I."/>
            <person name="Efimov B.A."/>
        </authorList>
    </citation>
    <scope>NUCLEOTIDE SEQUENCE [LARGE SCALE GENOMIC DNA]</scope>
    <source>
        <strain evidence="5 6">109</strain>
    </source>
</reference>
<dbReference type="GO" id="GO:0043565">
    <property type="term" value="F:sequence-specific DNA binding"/>
    <property type="evidence" value="ECO:0007669"/>
    <property type="project" value="InterPro"/>
</dbReference>
<evidence type="ECO:0000259" key="4">
    <source>
        <dbReference type="PROSITE" id="PS01124"/>
    </source>
</evidence>
<dbReference type="InterPro" id="IPR009057">
    <property type="entry name" value="Homeodomain-like_sf"/>
</dbReference>
<keyword evidence="2" id="KW-0238">DNA-binding</keyword>
<feature type="domain" description="HTH araC/xylS-type" evidence="4">
    <location>
        <begin position="190"/>
        <end position="288"/>
    </location>
</feature>
<proteinExistence type="predicted"/>
<sequence>MNIHELMPKFPPSCYIKEQILLVNPNEFHRLEGIDIDSSRVFIVVSEGCIDINLNGKRCHIESCSCIDSLDTVTIRIEKCEKDARAWCMLVTYTFARNSLKNFKPVPIEKLLQTQDIPIHSFTKEAILRVDTQLSFLADAIAAKNHYYHNELAAVFYKSMCLELGNAIMSNETTIDDMQQGCRRSEAVALDFTKLVTKYFTRQHNIDFYAQALNMSAKHLTRIIKNTMGRTPHTVICDEITHEAMALLDDDRMTIGLISEKLGFSDQAAFCKFFKRQVSISPTEYRLKNKKSD</sequence>
<dbReference type="InterPro" id="IPR018060">
    <property type="entry name" value="HTH_AraC"/>
</dbReference>
<organism evidence="5 6">
    <name type="scientific">Xylanibacter rarus</name>
    <dbReference type="NCBI Taxonomy" id="1676614"/>
    <lineage>
        <taxon>Bacteria</taxon>
        <taxon>Pseudomonadati</taxon>
        <taxon>Bacteroidota</taxon>
        <taxon>Bacteroidia</taxon>
        <taxon>Bacteroidales</taxon>
        <taxon>Prevotellaceae</taxon>
        <taxon>Xylanibacter</taxon>
    </lineage>
</organism>
<evidence type="ECO:0000313" key="6">
    <source>
        <dbReference type="Proteomes" id="UP000036951"/>
    </source>
</evidence>
<accession>A0A8E1QW92</accession>
<dbReference type="Proteomes" id="UP000036951">
    <property type="component" value="Unassembled WGS sequence"/>
</dbReference>